<protein>
    <recommendedName>
        <fullName evidence="8">Arf-GAP domain-containing protein</fullName>
    </recommendedName>
</protein>
<organism evidence="9 10">
    <name type="scientific">Elysia crispata</name>
    <name type="common">lettuce slug</name>
    <dbReference type="NCBI Taxonomy" id="231223"/>
    <lineage>
        <taxon>Eukaryota</taxon>
        <taxon>Metazoa</taxon>
        <taxon>Spiralia</taxon>
        <taxon>Lophotrochozoa</taxon>
        <taxon>Mollusca</taxon>
        <taxon>Gastropoda</taxon>
        <taxon>Heterobranchia</taxon>
        <taxon>Euthyneura</taxon>
        <taxon>Panpulmonata</taxon>
        <taxon>Sacoglossa</taxon>
        <taxon>Placobranchoidea</taxon>
        <taxon>Plakobranchidae</taxon>
        <taxon>Elysia</taxon>
    </lineage>
</organism>
<feature type="domain" description="Arf-GAP" evidence="8">
    <location>
        <begin position="11"/>
        <end position="127"/>
    </location>
</feature>
<dbReference type="SMART" id="SM00105">
    <property type="entry name" value="ArfGap"/>
    <property type="match status" value="1"/>
</dbReference>
<dbReference type="PANTHER" id="PTHR45686:SF4">
    <property type="entry name" value="ADP-RIBOSYLATION FACTOR GTPASE ACTIVATING PROTEIN 3, ISOFORM H"/>
    <property type="match status" value="1"/>
</dbReference>
<evidence type="ECO:0000256" key="5">
    <source>
        <dbReference type="PROSITE-ProRule" id="PRU00288"/>
    </source>
</evidence>
<keyword evidence="4" id="KW-0862">Zinc</keyword>
<evidence type="ECO:0000256" key="1">
    <source>
        <dbReference type="ARBA" id="ARBA00022468"/>
    </source>
</evidence>
<dbReference type="CDD" id="cd08959">
    <property type="entry name" value="ArfGap_ArfGap1_like"/>
    <property type="match status" value="1"/>
</dbReference>
<dbReference type="PROSITE" id="PS50115">
    <property type="entry name" value="ARFGAP"/>
    <property type="match status" value="1"/>
</dbReference>
<dbReference type="InterPro" id="IPR037278">
    <property type="entry name" value="ARFGAP/RecO"/>
</dbReference>
<feature type="compositionally biased region" description="Basic and acidic residues" evidence="7">
    <location>
        <begin position="447"/>
        <end position="456"/>
    </location>
</feature>
<dbReference type="GO" id="GO:0048205">
    <property type="term" value="P:COPI coating of Golgi vesicle"/>
    <property type="evidence" value="ECO:0007669"/>
    <property type="project" value="TreeGrafter"/>
</dbReference>
<feature type="compositionally biased region" description="Basic and acidic residues" evidence="7">
    <location>
        <begin position="411"/>
        <end position="420"/>
    </location>
</feature>
<feature type="compositionally biased region" description="Basic and acidic residues" evidence="7">
    <location>
        <begin position="387"/>
        <end position="396"/>
    </location>
</feature>
<keyword evidence="6" id="KW-0175">Coiled coil</keyword>
<dbReference type="PRINTS" id="PR00405">
    <property type="entry name" value="REVINTRACTNG"/>
</dbReference>
<feature type="coiled-coil region" evidence="6">
    <location>
        <begin position="240"/>
        <end position="296"/>
    </location>
</feature>
<feature type="compositionally biased region" description="Polar residues" evidence="7">
    <location>
        <begin position="502"/>
        <end position="515"/>
    </location>
</feature>
<reference evidence="9" key="1">
    <citation type="journal article" date="2023" name="G3 (Bethesda)">
        <title>A reference genome for the long-term kleptoplast-retaining sea slug Elysia crispata morphotype clarki.</title>
        <authorList>
            <person name="Eastman K.E."/>
            <person name="Pendleton A.L."/>
            <person name="Shaikh M.A."/>
            <person name="Suttiyut T."/>
            <person name="Ogas R."/>
            <person name="Tomko P."/>
            <person name="Gavelis G."/>
            <person name="Widhalm J.R."/>
            <person name="Wisecaver J.H."/>
        </authorList>
    </citation>
    <scope>NUCLEOTIDE SEQUENCE</scope>
    <source>
        <strain evidence="9">ECLA1</strain>
    </source>
</reference>
<keyword evidence="3 5" id="KW-0863">Zinc-finger</keyword>
<keyword evidence="1" id="KW-0343">GTPase activation</keyword>
<dbReference type="InterPro" id="IPR038508">
    <property type="entry name" value="ArfGAP_dom_sf"/>
</dbReference>
<keyword evidence="2" id="KW-0479">Metal-binding</keyword>
<dbReference type="AlphaFoldDB" id="A0AAE0XPP4"/>
<dbReference type="GO" id="GO:0000139">
    <property type="term" value="C:Golgi membrane"/>
    <property type="evidence" value="ECO:0007669"/>
    <property type="project" value="GOC"/>
</dbReference>
<dbReference type="InterPro" id="IPR001164">
    <property type="entry name" value="ArfGAP_dom"/>
</dbReference>
<dbReference type="Proteomes" id="UP001283361">
    <property type="component" value="Unassembled WGS sequence"/>
</dbReference>
<feature type="compositionally biased region" description="Polar residues" evidence="7">
    <location>
        <begin position="331"/>
        <end position="349"/>
    </location>
</feature>
<keyword evidence="10" id="KW-1185">Reference proteome</keyword>
<feature type="compositionally biased region" description="Polar residues" evidence="7">
    <location>
        <begin position="421"/>
        <end position="432"/>
    </location>
</feature>
<dbReference type="SUPFAM" id="SSF57863">
    <property type="entry name" value="ArfGap/RecO-like zinc finger"/>
    <property type="match status" value="1"/>
</dbReference>
<evidence type="ECO:0000313" key="9">
    <source>
        <dbReference type="EMBL" id="KAK3700843.1"/>
    </source>
</evidence>
<feature type="region of interest" description="Disordered" evidence="7">
    <location>
        <begin position="154"/>
        <end position="210"/>
    </location>
</feature>
<feature type="compositionally biased region" description="Basic and acidic residues" evidence="7">
    <location>
        <begin position="351"/>
        <end position="369"/>
    </location>
</feature>
<dbReference type="GO" id="GO:0008270">
    <property type="term" value="F:zinc ion binding"/>
    <property type="evidence" value="ECO:0007669"/>
    <property type="project" value="UniProtKB-KW"/>
</dbReference>
<comment type="caution">
    <text evidence="9">The sequence shown here is derived from an EMBL/GenBank/DDBJ whole genome shotgun (WGS) entry which is preliminary data.</text>
</comment>
<evidence type="ECO:0000313" key="10">
    <source>
        <dbReference type="Proteomes" id="UP001283361"/>
    </source>
</evidence>
<dbReference type="Gene3D" id="1.10.220.150">
    <property type="entry name" value="Arf GTPase activating protein"/>
    <property type="match status" value="1"/>
</dbReference>
<evidence type="ECO:0000256" key="7">
    <source>
        <dbReference type="SAM" id="MobiDB-lite"/>
    </source>
</evidence>
<gene>
    <name evidence="9" type="ORF">RRG08_011598</name>
</gene>
<feature type="compositionally biased region" description="Low complexity" evidence="7">
    <location>
        <begin position="398"/>
        <end position="410"/>
    </location>
</feature>
<feature type="region of interest" description="Disordered" evidence="7">
    <location>
        <begin position="326"/>
        <end position="548"/>
    </location>
</feature>
<evidence type="ECO:0000256" key="3">
    <source>
        <dbReference type="ARBA" id="ARBA00022771"/>
    </source>
</evidence>
<dbReference type="GO" id="GO:0005096">
    <property type="term" value="F:GTPase activator activity"/>
    <property type="evidence" value="ECO:0007669"/>
    <property type="project" value="UniProtKB-KW"/>
</dbReference>
<sequence>MADHPSESDIKQIFKRLVSIPTNKQCFDCCQGNPTWASVTYGVFLCIDCSAVHRSLGVHVTFIRSTQLDTNWTWLQLRAMQMGGNANAKAFFSQHGCTTTDAQKKYHSRAATLYKDKLLSLAQHALRLHGTKLHIDSHHETTSPETKEVDFFSEHTQNDGGDFQAYPVEDNQRLGGTTNVASPKAINGSKPEDDTQGPNVEAALSTSPTQAQNLAQAEPRKAIIGAKKTPAAKKGRGLGAQRVKKNFSEIESRAQQIDKEREELEKNLAIEQAKTKEEQEKQMASMRLAYQDMSLQRKKQEEKLMKNDPKKAEQFERLGMGFAGNRGISHSAVSDMQTISQETPTNRGSSGRRDYDKFGEKPRSTNRDFFDDEFEFISGGGGWSSSLRKEDSKNDDFGSSWGNKNKSGGWDIDRFEDKQTSSETFSQKNYDSNVMVDEFENEDEEKENNVDKDWSSRSRKGQGDSSISSEASDAAQKKFGNAKAISSDQFFGNREPDFEAKQSLSRLEGQTSISSEDFFGGGSGGGGGRSSRQSYNNPTPDLQDIKDGVRQGVTKVAGKISSLANGVMSSLQEWGDDF</sequence>
<dbReference type="Pfam" id="PF01412">
    <property type="entry name" value="ArfGap"/>
    <property type="match status" value="1"/>
</dbReference>
<dbReference type="EMBL" id="JAWDGP010007902">
    <property type="protein sequence ID" value="KAK3700843.1"/>
    <property type="molecule type" value="Genomic_DNA"/>
</dbReference>
<name>A0AAE0XPP4_9GAST</name>
<feature type="compositionally biased region" description="Low complexity" evidence="7">
    <location>
        <begin position="464"/>
        <end position="474"/>
    </location>
</feature>
<evidence type="ECO:0000256" key="4">
    <source>
        <dbReference type="ARBA" id="ARBA00022833"/>
    </source>
</evidence>
<evidence type="ECO:0000259" key="8">
    <source>
        <dbReference type="PROSITE" id="PS50115"/>
    </source>
</evidence>
<dbReference type="FunFam" id="1.10.220.150:FF:000004">
    <property type="entry name" value="Putative ADP-ribosylation factor GTPase-activating protein 2"/>
    <property type="match status" value="1"/>
</dbReference>
<evidence type="ECO:0000256" key="2">
    <source>
        <dbReference type="ARBA" id="ARBA00022723"/>
    </source>
</evidence>
<feature type="compositionally biased region" description="Gly residues" evidence="7">
    <location>
        <begin position="519"/>
        <end position="529"/>
    </location>
</feature>
<evidence type="ECO:0000256" key="6">
    <source>
        <dbReference type="SAM" id="Coils"/>
    </source>
</evidence>
<accession>A0AAE0XPP4</accession>
<dbReference type="PANTHER" id="PTHR45686">
    <property type="entry name" value="ADP-RIBOSYLATION FACTOR GTPASE ACTIVATING PROTEIN 3, ISOFORM H-RELATED"/>
    <property type="match status" value="1"/>
</dbReference>
<feature type="compositionally biased region" description="Acidic residues" evidence="7">
    <location>
        <begin position="437"/>
        <end position="446"/>
    </location>
</feature>
<proteinExistence type="predicted"/>